<dbReference type="EMBL" id="MK440198">
    <property type="protein sequence ID" value="QEO19209.1"/>
    <property type="molecule type" value="mRNA"/>
</dbReference>
<dbReference type="InterPro" id="IPR025422">
    <property type="entry name" value="TGA_domain"/>
</dbReference>
<proteinExistence type="evidence at transcript level"/>
<sequence>MGSSRRGGAILLSLQPTMSSSPAPLKGRPNTTNNFASFFESWLAEQNRDLHSLLTAAAAPPPRTRDEADARDHHLRPLVSAVLGSYENYYQAKKASARRDVLPMFSPTWTSSTENLLLWAGGWRPTMVFQLLYSKCGIQVESHLEDLIGGDMTWNLADVDAEQVDRIDKLHQATLKREKEISEEEASAQEKVADDKMVQLSHVITEMGGEVGMMEEEMKGKRDAMEEVLRNADSLRIETLKALVEILKPIQAVHFLIAAAELHLRVHEFGRKKDKEKEEAAPAT</sequence>
<name>A0A5C1YSG6_CYMEN</name>
<dbReference type="Pfam" id="PF14144">
    <property type="entry name" value="DOG1"/>
    <property type="match status" value="1"/>
</dbReference>
<dbReference type="GO" id="GO:0006351">
    <property type="term" value="P:DNA-templated transcription"/>
    <property type="evidence" value="ECO:0007669"/>
    <property type="project" value="InterPro"/>
</dbReference>
<reference evidence="2" key="1">
    <citation type="submission" date="2019-01" db="EMBL/GenBank/DDBJ databases">
        <authorList>
            <person name="Yang F."/>
            <person name="Zhu G."/>
            <person name="Wei Y."/>
            <person name="Guo J."/>
            <person name="Jin J."/>
        </authorList>
    </citation>
    <scope>NUCLEOTIDE SEQUENCE</scope>
</reference>
<dbReference type="PANTHER" id="PTHR46354">
    <property type="entry name" value="DOG1 DOMAIN-CONTAINING PROTEIN"/>
    <property type="match status" value="1"/>
</dbReference>
<protein>
    <submittedName>
        <fullName evidence="2">Putative DELAY OF GERMINATION 1-like isoform X1</fullName>
    </submittedName>
</protein>
<dbReference type="PANTHER" id="PTHR46354:SF4">
    <property type="entry name" value="PROTEIN DOG1-LIKE 3"/>
    <property type="match status" value="1"/>
</dbReference>
<accession>A0A5C1YSG6</accession>
<dbReference type="GO" id="GO:0043565">
    <property type="term" value="F:sequence-specific DNA binding"/>
    <property type="evidence" value="ECO:0007669"/>
    <property type="project" value="InterPro"/>
</dbReference>
<dbReference type="AlphaFoldDB" id="A0A5C1YSG6"/>
<organism evidence="2">
    <name type="scientific">Cymbidium ensifolium</name>
    <name type="common">Orchid</name>
    <name type="synonym">Epidendrum ensifolium</name>
    <dbReference type="NCBI Taxonomy" id="78740"/>
    <lineage>
        <taxon>Eukaryota</taxon>
        <taxon>Viridiplantae</taxon>
        <taxon>Streptophyta</taxon>
        <taxon>Embryophyta</taxon>
        <taxon>Tracheophyta</taxon>
        <taxon>Spermatophyta</taxon>
        <taxon>Magnoliopsida</taxon>
        <taxon>Liliopsida</taxon>
        <taxon>Asparagales</taxon>
        <taxon>Orchidaceae</taxon>
        <taxon>Epidendroideae</taxon>
        <taxon>Cymbidieae</taxon>
        <taxon>Cymbidiinae</taxon>
        <taxon>Cymbidium</taxon>
    </lineage>
</organism>
<dbReference type="PROSITE" id="PS51806">
    <property type="entry name" value="DOG1"/>
    <property type="match status" value="1"/>
</dbReference>
<dbReference type="InterPro" id="IPR051886">
    <property type="entry name" value="Seed_Dev/Stress_Resp_Reg"/>
</dbReference>
<feature type="domain" description="DOG1" evidence="1">
    <location>
        <begin position="32"/>
        <end position="276"/>
    </location>
</feature>
<evidence type="ECO:0000313" key="2">
    <source>
        <dbReference type="EMBL" id="QEO19209.1"/>
    </source>
</evidence>
<evidence type="ECO:0000259" key="1">
    <source>
        <dbReference type="PROSITE" id="PS51806"/>
    </source>
</evidence>